<dbReference type="HOGENOM" id="CLU_150646_12_4_9"/>
<evidence type="ECO:0000259" key="2">
    <source>
        <dbReference type="SMART" id="SM00899"/>
    </source>
</evidence>
<dbReference type="SUPFAM" id="SSF50037">
    <property type="entry name" value="C-terminal domain of transcriptional repressors"/>
    <property type="match status" value="1"/>
</dbReference>
<proteinExistence type="predicted"/>
<dbReference type="EMBL" id="AFHQ01000042">
    <property type="protein sequence ID" value="EGK58941.1"/>
    <property type="molecule type" value="Genomic_DNA"/>
</dbReference>
<comment type="caution">
    <text evidence="3">The sequence shown here is derived from an EMBL/GenBank/DDBJ whole genome shotgun (WGS) entry which is preliminary data.</text>
</comment>
<feature type="domain" description="Ferrous iron transporter FeoA-like" evidence="2">
    <location>
        <begin position="9"/>
        <end position="80"/>
    </location>
</feature>
<sequence length="82" mass="9061">MDLRRYLVLTLKDGKTGMTLKILQISESPLKQRLMSMGMIPGTKVTVLRSAPMGDPIAIGIRSYNLAMRREDAALISVEQIG</sequence>
<dbReference type="AlphaFoldDB" id="F5RNH2"/>
<keyword evidence="4" id="KW-1185">Reference proteome</keyword>
<dbReference type="InterPro" id="IPR052713">
    <property type="entry name" value="FeoA"/>
</dbReference>
<dbReference type="Gene3D" id="2.30.30.90">
    <property type="match status" value="1"/>
</dbReference>
<evidence type="ECO:0000256" key="1">
    <source>
        <dbReference type="ARBA" id="ARBA00023004"/>
    </source>
</evidence>
<keyword evidence="1" id="KW-0408">Iron</keyword>
<protein>
    <submittedName>
        <fullName evidence="3">Ferrous iron transport protein B</fullName>
    </submittedName>
</protein>
<dbReference type="InterPro" id="IPR038157">
    <property type="entry name" value="FeoA_core_dom"/>
</dbReference>
<organism evidence="3 4">
    <name type="scientific">Centipeda periodontii DSM 2778</name>
    <dbReference type="NCBI Taxonomy" id="888060"/>
    <lineage>
        <taxon>Bacteria</taxon>
        <taxon>Bacillati</taxon>
        <taxon>Bacillota</taxon>
        <taxon>Negativicutes</taxon>
        <taxon>Selenomonadales</taxon>
        <taxon>Selenomonadaceae</taxon>
        <taxon>Centipeda</taxon>
    </lineage>
</organism>
<evidence type="ECO:0000313" key="4">
    <source>
        <dbReference type="Proteomes" id="UP000004067"/>
    </source>
</evidence>
<accession>F5RNH2</accession>
<dbReference type="Proteomes" id="UP000004067">
    <property type="component" value="Unassembled WGS sequence"/>
</dbReference>
<dbReference type="STRING" id="888060.HMPREF9081_1808"/>
<name>F5RNH2_9FIRM</name>
<dbReference type="SMART" id="SM00899">
    <property type="entry name" value="FeoA"/>
    <property type="match status" value="1"/>
</dbReference>
<evidence type="ECO:0000313" key="3">
    <source>
        <dbReference type="EMBL" id="EGK58941.1"/>
    </source>
</evidence>
<gene>
    <name evidence="3" type="primary">feoB2</name>
    <name evidence="3" type="ORF">HMPREF9081_1808</name>
</gene>
<dbReference type="InterPro" id="IPR007167">
    <property type="entry name" value="Fe-transptr_FeoA-like"/>
</dbReference>
<dbReference type="InterPro" id="IPR008988">
    <property type="entry name" value="Transcriptional_repressor_C"/>
</dbReference>
<dbReference type="PANTHER" id="PTHR42954">
    <property type="entry name" value="FE(2+) TRANSPORT PROTEIN A"/>
    <property type="match status" value="1"/>
</dbReference>
<reference evidence="3 4" key="1">
    <citation type="submission" date="2011-04" db="EMBL/GenBank/DDBJ databases">
        <authorList>
            <person name="Muzny D."/>
            <person name="Qin X."/>
            <person name="Deng J."/>
            <person name="Jiang H."/>
            <person name="Liu Y."/>
            <person name="Qu J."/>
            <person name="Song X.-Z."/>
            <person name="Zhang L."/>
            <person name="Thornton R."/>
            <person name="Coyle M."/>
            <person name="Francisco L."/>
            <person name="Jackson L."/>
            <person name="Javaid M."/>
            <person name="Korchina V."/>
            <person name="Kovar C."/>
            <person name="Mata R."/>
            <person name="Mathew T."/>
            <person name="Ngo R."/>
            <person name="Nguyen L."/>
            <person name="Nguyen N."/>
            <person name="Okwuonu G."/>
            <person name="Ongeri F."/>
            <person name="Pham C."/>
            <person name="Simmons D."/>
            <person name="Wilczek-Boney K."/>
            <person name="Hale W."/>
            <person name="Jakkamsetti A."/>
            <person name="Pham P."/>
            <person name="Ruth R."/>
            <person name="San Lucas F."/>
            <person name="Warren J."/>
            <person name="Zhang J."/>
            <person name="Zhao Z."/>
            <person name="Zhou C."/>
            <person name="Zhu D."/>
            <person name="Lee S."/>
            <person name="Bess C."/>
            <person name="Blankenburg K."/>
            <person name="Forbes L."/>
            <person name="Fu Q."/>
            <person name="Gubbala S."/>
            <person name="Hirani K."/>
            <person name="Jayaseelan J.C."/>
            <person name="Lara F."/>
            <person name="Munidasa M."/>
            <person name="Palculict T."/>
            <person name="Patil S."/>
            <person name="Pu L.-L."/>
            <person name="Saada N."/>
            <person name="Tang L."/>
            <person name="Weissenberger G."/>
            <person name="Zhu Y."/>
            <person name="Hemphill L."/>
            <person name="Shang Y."/>
            <person name="Youmans B."/>
            <person name="Ayvaz T."/>
            <person name="Ross M."/>
            <person name="Santibanez J."/>
            <person name="Aqrawi P."/>
            <person name="Gross S."/>
            <person name="Joshi V."/>
            <person name="Fowler G."/>
            <person name="Nazareth L."/>
            <person name="Reid J."/>
            <person name="Worley K."/>
            <person name="Petrosino J."/>
            <person name="Highlander S."/>
            <person name="Gibbs R."/>
        </authorList>
    </citation>
    <scope>NUCLEOTIDE SEQUENCE [LARGE SCALE GENOMIC DNA]</scope>
    <source>
        <strain evidence="3 4">DSM 2778</strain>
    </source>
</reference>
<dbReference type="Pfam" id="PF04023">
    <property type="entry name" value="FeoA"/>
    <property type="match status" value="1"/>
</dbReference>
<dbReference type="PANTHER" id="PTHR42954:SF2">
    <property type="entry name" value="FE(2+) TRANSPORT PROTEIN A"/>
    <property type="match status" value="1"/>
</dbReference>
<dbReference type="GO" id="GO:0046914">
    <property type="term" value="F:transition metal ion binding"/>
    <property type="evidence" value="ECO:0007669"/>
    <property type="project" value="InterPro"/>
</dbReference>
<dbReference type="eggNOG" id="COG1918">
    <property type="taxonomic scope" value="Bacteria"/>
</dbReference>